<sequence>MTTSNKIDDGIFFNAVIQGHTITVQLPPSITPALNGLPLRSRTYVGRSRELSSLLDQLNPSASQQETARFAAVVGMAGVGKTELALQAAAEAEKRTGWFPGGILFIDLFGYDNERYLSPERALGSLLIALGIPGEQIPSDLPDRTRLYRSILSAYASRGKHILVVIDNASSDGQAEPLLPSHDDGTAIVTSRHSLAVGARILDLEVLEPSASVELVRRVLIRARGENDSRVAHEQEQTHALVELCGNLPLALQICASLLADSPSRPISSLVQALFAAHTRLDRLKREDRAVRAAFELSYLQLSADQARILRLLPLNPGPDISSRAAAHLAGDPNIEVVLEDLARAHLIEPGATWGRWRLHDLLRLYADEKGKEHAELDEREFSLERVLFFYLATATSANLILKERNGRGEDEAEALKWLEGERSNLVAAVQTGHEVGVDLAFALDEFFHLRRYFDDWITVLNSALKALRMQGDLYRKGWALGTLAQVLYHVRRFDEALEIGEAALDVCERSGHRYGEVAALNASSQSLYHLGRYRESVEVGHKAVEILHELGDPQAVKALGGLALALHELDVQEAILLHRRAVSDCQAREDRHGEAAMRNLLGMALRKSGEFTEAAQEHRAAATFYQEFGDHHGEAAALGSYGLALQGSGRYAEAIEAHWQDVRLCEETGDRHALAEALDNLALAHRRAGQLDDAVAIYRQAAEIFH</sequence>
<dbReference type="PROSITE" id="PS50293">
    <property type="entry name" value="TPR_REGION"/>
    <property type="match status" value="1"/>
</dbReference>
<organism evidence="2 3">
    <name type="scientific">Streptomyces bauhiniae</name>
    <dbReference type="NCBI Taxonomy" id="2340725"/>
    <lineage>
        <taxon>Bacteria</taxon>
        <taxon>Bacillati</taxon>
        <taxon>Actinomycetota</taxon>
        <taxon>Actinomycetes</taxon>
        <taxon>Kitasatosporales</taxon>
        <taxon>Streptomycetaceae</taxon>
        <taxon>Streptomyces</taxon>
    </lineage>
</organism>
<dbReference type="Pfam" id="PF13374">
    <property type="entry name" value="TPR_10"/>
    <property type="match status" value="1"/>
</dbReference>
<keyword evidence="2" id="KW-0547">Nucleotide-binding</keyword>
<dbReference type="SMART" id="SM00028">
    <property type="entry name" value="TPR"/>
    <property type="match status" value="5"/>
</dbReference>
<accession>A0A7K3QN91</accession>
<dbReference type="Gene3D" id="3.40.50.300">
    <property type="entry name" value="P-loop containing nucleotide triphosphate hydrolases"/>
    <property type="match status" value="1"/>
</dbReference>
<gene>
    <name evidence="2" type="ORF">G3I21_06440</name>
</gene>
<dbReference type="RefSeq" id="WP_164187272.1">
    <property type="nucleotide sequence ID" value="NZ_JAAGMR010000079.1"/>
</dbReference>
<dbReference type="SUPFAM" id="SSF48452">
    <property type="entry name" value="TPR-like"/>
    <property type="match status" value="2"/>
</dbReference>
<dbReference type="EMBL" id="JAAGMR010000079">
    <property type="protein sequence ID" value="NEB91361.1"/>
    <property type="molecule type" value="Genomic_DNA"/>
</dbReference>
<evidence type="ECO:0000313" key="2">
    <source>
        <dbReference type="EMBL" id="NEB91361.1"/>
    </source>
</evidence>
<dbReference type="PANTHER" id="PTHR47691">
    <property type="entry name" value="REGULATOR-RELATED"/>
    <property type="match status" value="1"/>
</dbReference>
<dbReference type="Pfam" id="PF13424">
    <property type="entry name" value="TPR_12"/>
    <property type="match status" value="2"/>
</dbReference>
<dbReference type="GO" id="GO:0005524">
    <property type="term" value="F:ATP binding"/>
    <property type="evidence" value="ECO:0007669"/>
    <property type="project" value="UniProtKB-KW"/>
</dbReference>
<dbReference type="InterPro" id="IPR027417">
    <property type="entry name" value="P-loop_NTPase"/>
</dbReference>
<dbReference type="PRINTS" id="PR00364">
    <property type="entry name" value="DISEASERSIST"/>
</dbReference>
<dbReference type="Pfam" id="PF13191">
    <property type="entry name" value="AAA_16"/>
    <property type="match status" value="1"/>
</dbReference>
<comment type="caution">
    <text evidence="2">The sequence shown here is derived from an EMBL/GenBank/DDBJ whole genome shotgun (WGS) entry which is preliminary data.</text>
</comment>
<proteinExistence type="predicted"/>
<evidence type="ECO:0000313" key="3">
    <source>
        <dbReference type="Proteomes" id="UP000470520"/>
    </source>
</evidence>
<evidence type="ECO:0000259" key="1">
    <source>
        <dbReference type="Pfam" id="PF13191"/>
    </source>
</evidence>
<dbReference type="SUPFAM" id="SSF52540">
    <property type="entry name" value="P-loop containing nucleoside triphosphate hydrolases"/>
    <property type="match status" value="1"/>
</dbReference>
<protein>
    <submittedName>
        <fullName evidence="2">ATP-binding protein</fullName>
    </submittedName>
</protein>
<dbReference type="Gene3D" id="1.25.40.10">
    <property type="entry name" value="Tetratricopeptide repeat domain"/>
    <property type="match status" value="2"/>
</dbReference>
<dbReference type="InterPro" id="IPR041664">
    <property type="entry name" value="AAA_16"/>
</dbReference>
<dbReference type="AlphaFoldDB" id="A0A7K3QN91"/>
<dbReference type="Proteomes" id="UP000470520">
    <property type="component" value="Unassembled WGS sequence"/>
</dbReference>
<dbReference type="InterPro" id="IPR019734">
    <property type="entry name" value="TPR_rpt"/>
</dbReference>
<name>A0A7K3QN91_9ACTN</name>
<dbReference type="InterPro" id="IPR011990">
    <property type="entry name" value="TPR-like_helical_dom_sf"/>
</dbReference>
<dbReference type="PANTHER" id="PTHR47691:SF3">
    <property type="entry name" value="HTH-TYPE TRANSCRIPTIONAL REGULATOR RV0890C-RELATED"/>
    <property type="match status" value="1"/>
</dbReference>
<reference evidence="2 3" key="1">
    <citation type="submission" date="2020-01" db="EMBL/GenBank/DDBJ databases">
        <title>Insect and environment-associated Actinomycetes.</title>
        <authorList>
            <person name="Currrie C."/>
            <person name="Chevrette M."/>
            <person name="Carlson C."/>
            <person name="Stubbendieck R."/>
            <person name="Wendt-Pienkowski E."/>
        </authorList>
    </citation>
    <scope>NUCLEOTIDE SEQUENCE [LARGE SCALE GENOMIC DNA]</scope>
    <source>
        <strain evidence="2 3">SID7754</strain>
    </source>
</reference>
<keyword evidence="2" id="KW-0067">ATP-binding</keyword>
<feature type="domain" description="Orc1-like AAA ATPase" evidence="1">
    <location>
        <begin position="45"/>
        <end position="169"/>
    </location>
</feature>